<sequence length="177" mass="20727">MDLKGTKQVLDTDETSLLEESLETVLSKKRGQRAFRDFLKSEFCEENLDFWLACQEFQTFDHPEEQTQIAASIYEEFVSEDSPKQVNLDFYTRDGIRESLQQPSSSCFVVAQRKIYSLMENGSFPRFTQTEQYKVFISATFKQIGLRKHRMAVRIKTPGEDFRDNRLQSGLLFLHKD</sequence>
<dbReference type="InterPro" id="IPR036305">
    <property type="entry name" value="RGS_sf"/>
</dbReference>
<name>A0A3Q2ZRQ2_KRYMA</name>
<dbReference type="PANTHER" id="PTHR10845">
    <property type="entry name" value="REGULATOR OF G PROTEIN SIGNALING"/>
    <property type="match status" value="1"/>
</dbReference>
<evidence type="ECO:0000259" key="1">
    <source>
        <dbReference type="PROSITE" id="PS50132"/>
    </source>
</evidence>
<dbReference type="OMA" id="WKSRIHT"/>
<dbReference type="RefSeq" id="XP_017275717.1">
    <property type="nucleotide sequence ID" value="XM_017420228.1"/>
</dbReference>
<dbReference type="Ensembl" id="ENSKMAT00000006640.1">
    <property type="protein sequence ID" value="ENSKMAP00000006533.1"/>
    <property type="gene ID" value="ENSKMAG00000004963.1"/>
</dbReference>
<protein>
    <submittedName>
        <fullName evidence="2">Regulator of G protein signaling 2</fullName>
    </submittedName>
</protein>
<dbReference type="SMART" id="SM00315">
    <property type="entry name" value="RGS"/>
    <property type="match status" value="1"/>
</dbReference>
<dbReference type="AlphaFoldDB" id="A0A3Q2ZRQ2"/>
<dbReference type="SUPFAM" id="SSF48097">
    <property type="entry name" value="Regulator of G-protein signaling, RGS"/>
    <property type="match status" value="1"/>
</dbReference>
<evidence type="ECO:0000313" key="3">
    <source>
        <dbReference type="Proteomes" id="UP000264800"/>
    </source>
</evidence>
<dbReference type="InterPro" id="IPR044926">
    <property type="entry name" value="RGS_subdomain_2"/>
</dbReference>
<dbReference type="InterPro" id="IPR016137">
    <property type="entry name" value="RGS"/>
</dbReference>
<dbReference type="KEGG" id="kmr:108238263"/>
<dbReference type="STRING" id="37003.ENSKMAP00000006533"/>
<dbReference type="Pfam" id="PF00615">
    <property type="entry name" value="RGS"/>
    <property type="match status" value="1"/>
</dbReference>
<organism evidence="2 3">
    <name type="scientific">Kryptolebias marmoratus</name>
    <name type="common">Mangrove killifish</name>
    <name type="synonym">Rivulus marmoratus</name>
    <dbReference type="NCBI Taxonomy" id="37003"/>
    <lineage>
        <taxon>Eukaryota</taxon>
        <taxon>Metazoa</taxon>
        <taxon>Chordata</taxon>
        <taxon>Craniata</taxon>
        <taxon>Vertebrata</taxon>
        <taxon>Euteleostomi</taxon>
        <taxon>Actinopterygii</taxon>
        <taxon>Neopterygii</taxon>
        <taxon>Teleostei</taxon>
        <taxon>Neoteleostei</taxon>
        <taxon>Acanthomorphata</taxon>
        <taxon>Ovalentaria</taxon>
        <taxon>Atherinomorphae</taxon>
        <taxon>Cyprinodontiformes</taxon>
        <taxon>Rivulidae</taxon>
        <taxon>Kryptolebias</taxon>
    </lineage>
</organism>
<proteinExistence type="predicted"/>
<dbReference type="GeneTree" id="ENSGT00940000157937"/>
<accession>A0A3Q2ZRQ2</accession>
<dbReference type="PANTHER" id="PTHR10845:SF43">
    <property type="entry name" value="REGULATOR OF G-PROTEIN SIGNALING 2"/>
    <property type="match status" value="1"/>
</dbReference>
<dbReference type="PROSITE" id="PS50132">
    <property type="entry name" value="RGS"/>
    <property type="match status" value="1"/>
</dbReference>
<dbReference type="FunFam" id="1.10.167.10:FF:000001">
    <property type="entry name" value="Putative regulator of g-protein signaling 12"/>
    <property type="match status" value="1"/>
</dbReference>
<dbReference type="Proteomes" id="UP000264800">
    <property type="component" value="Unplaced"/>
</dbReference>
<dbReference type="Gene3D" id="1.10.167.10">
    <property type="entry name" value="Regulator of G-protein Signalling 4, domain 2"/>
    <property type="match status" value="1"/>
</dbReference>
<reference evidence="2" key="1">
    <citation type="submission" date="2025-08" db="UniProtKB">
        <authorList>
            <consortium name="Ensembl"/>
        </authorList>
    </citation>
    <scope>IDENTIFICATION</scope>
</reference>
<keyword evidence="3" id="KW-1185">Reference proteome</keyword>
<dbReference type="PRINTS" id="PR01301">
    <property type="entry name" value="RGSPROTEIN"/>
</dbReference>
<dbReference type="OrthoDB" id="196547at2759"/>
<evidence type="ECO:0000313" key="2">
    <source>
        <dbReference type="Ensembl" id="ENSKMAP00000006533.1"/>
    </source>
</evidence>
<dbReference type="GeneID" id="108238263"/>
<reference evidence="2" key="2">
    <citation type="submission" date="2025-09" db="UniProtKB">
        <authorList>
            <consortium name="Ensembl"/>
        </authorList>
    </citation>
    <scope>IDENTIFICATION</scope>
</reference>
<feature type="domain" description="RGS" evidence="1">
    <location>
        <begin position="21"/>
        <end position="137"/>
    </location>
</feature>